<proteinExistence type="inferred from homology"/>
<dbReference type="Proteomes" id="UP001487740">
    <property type="component" value="Unassembled WGS sequence"/>
</dbReference>
<dbReference type="GO" id="GO:0016020">
    <property type="term" value="C:membrane"/>
    <property type="evidence" value="ECO:0007669"/>
    <property type="project" value="UniProtKB-SubCell"/>
</dbReference>
<feature type="transmembrane region" description="Helical" evidence="6">
    <location>
        <begin position="156"/>
        <end position="175"/>
    </location>
</feature>
<dbReference type="EMBL" id="JARAKH010000034">
    <property type="protein sequence ID" value="KAK8384614.1"/>
    <property type="molecule type" value="Genomic_DNA"/>
</dbReference>
<evidence type="ECO:0000256" key="5">
    <source>
        <dbReference type="ARBA" id="ARBA00023136"/>
    </source>
</evidence>
<feature type="transmembrane region" description="Helical" evidence="6">
    <location>
        <begin position="187"/>
        <end position="207"/>
    </location>
</feature>
<keyword evidence="5 6" id="KW-0472">Membrane</keyword>
<evidence type="ECO:0000256" key="2">
    <source>
        <dbReference type="ARBA" id="ARBA00006948"/>
    </source>
</evidence>
<keyword evidence="8" id="KW-1185">Reference proteome</keyword>
<feature type="transmembrane region" description="Helical" evidence="6">
    <location>
        <begin position="100"/>
        <end position="120"/>
    </location>
</feature>
<evidence type="ECO:0000313" key="7">
    <source>
        <dbReference type="EMBL" id="KAK8384614.1"/>
    </source>
</evidence>
<dbReference type="InterPro" id="IPR006904">
    <property type="entry name" value="DUF716"/>
</dbReference>
<dbReference type="AlphaFoldDB" id="A0AAW0TAV9"/>
<comment type="caution">
    <text evidence="7">The sequence shown here is derived from an EMBL/GenBank/DDBJ whole genome shotgun (WGS) entry which is preliminary data.</text>
</comment>
<dbReference type="PANTHER" id="PTHR16007:SF15">
    <property type="entry name" value="TRANSMEMBRANE PROTEIN 45B"/>
    <property type="match status" value="1"/>
</dbReference>
<protein>
    <recommendedName>
        <fullName evidence="9">Transmembrane protein 45B</fullName>
    </recommendedName>
</protein>
<evidence type="ECO:0000256" key="4">
    <source>
        <dbReference type="ARBA" id="ARBA00022989"/>
    </source>
</evidence>
<keyword evidence="4 6" id="KW-1133">Transmembrane helix</keyword>
<comment type="similarity">
    <text evidence="2">Belongs to the TMEM45 family.</text>
</comment>
<dbReference type="PANTHER" id="PTHR16007">
    <property type="entry name" value="EPIDIDYMAL MEMBRANE PROTEIN E9-RELATED"/>
    <property type="match status" value="1"/>
</dbReference>
<dbReference type="Pfam" id="PF04819">
    <property type="entry name" value="DUF716"/>
    <property type="match status" value="1"/>
</dbReference>
<dbReference type="InterPro" id="IPR042127">
    <property type="entry name" value="TMEM45"/>
</dbReference>
<evidence type="ECO:0008006" key="9">
    <source>
        <dbReference type="Google" id="ProtNLM"/>
    </source>
</evidence>
<evidence type="ECO:0000256" key="3">
    <source>
        <dbReference type="ARBA" id="ARBA00022692"/>
    </source>
</evidence>
<feature type="transmembrane region" description="Helical" evidence="6">
    <location>
        <begin position="126"/>
        <end position="144"/>
    </location>
</feature>
<gene>
    <name evidence="7" type="ORF">O3P69_014290</name>
</gene>
<feature type="transmembrane region" description="Helical" evidence="6">
    <location>
        <begin position="12"/>
        <end position="31"/>
    </location>
</feature>
<evidence type="ECO:0000256" key="1">
    <source>
        <dbReference type="ARBA" id="ARBA00004141"/>
    </source>
</evidence>
<evidence type="ECO:0000313" key="8">
    <source>
        <dbReference type="Proteomes" id="UP001487740"/>
    </source>
</evidence>
<keyword evidence="3 6" id="KW-0812">Transmembrane</keyword>
<feature type="transmembrane region" description="Helical" evidence="6">
    <location>
        <begin position="219"/>
        <end position="246"/>
    </location>
</feature>
<name>A0AAW0TAV9_SCYPA</name>
<organism evidence="7 8">
    <name type="scientific">Scylla paramamosain</name>
    <name type="common">Mud crab</name>
    <dbReference type="NCBI Taxonomy" id="85552"/>
    <lineage>
        <taxon>Eukaryota</taxon>
        <taxon>Metazoa</taxon>
        <taxon>Ecdysozoa</taxon>
        <taxon>Arthropoda</taxon>
        <taxon>Crustacea</taxon>
        <taxon>Multicrustacea</taxon>
        <taxon>Malacostraca</taxon>
        <taxon>Eumalacostraca</taxon>
        <taxon>Eucarida</taxon>
        <taxon>Decapoda</taxon>
        <taxon>Pleocyemata</taxon>
        <taxon>Brachyura</taxon>
        <taxon>Eubrachyura</taxon>
        <taxon>Portunoidea</taxon>
        <taxon>Portunidae</taxon>
        <taxon>Portuninae</taxon>
        <taxon>Scylla</taxon>
    </lineage>
</organism>
<accession>A0AAW0TAV9</accession>
<sequence length="416" mass="46070">MGSFIGHVVPGSFFGLFGAWYVYQVFLKYFMCQRAAVALGEKGRSFYQNTSSFVCSCCPTMPLEGFLKIAASVLGMIGEVVTGFDETNTMHLGNAQHTTMFFFFGLHGAAEVMLHYRLAAPPDLDFLSGALAFGMEALLFFYHLHGRTAMDVQVHMLLFFVVVACAVSVVLEMCYKDNVVPALCRAYFILLQGTWFYQIGFILYPPVGRMWSQEDHRQMMLVTLLFAWHNATVFVAMVLTGTLVYLRVKAMAPSCLYHRLHHHLKAPTQSHLAHLEAEPSKAMLLSEDEESNSLFCQSAPFLTLASGGVVCCECAIGCCVVFLVKDQLQHHRTSPTLHASLNKSEVAQVAQRPSKHHQSSPILHKKTAARSYFITRSFPLPTLPRPLPRASPPQVQTVVGGRGGVSAVLLSVSHSR</sequence>
<evidence type="ECO:0000256" key="6">
    <source>
        <dbReference type="SAM" id="Phobius"/>
    </source>
</evidence>
<comment type="subcellular location">
    <subcellularLocation>
        <location evidence="1">Membrane</location>
        <topology evidence="1">Multi-pass membrane protein</topology>
    </subcellularLocation>
</comment>
<feature type="transmembrane region" description="Helical" evidence="6">
    <location>
        <begin position="301"/>
        <end position="324"/>
    </location>
</feature>
<reference evidence="7 8" key="1">
    <citation type="submission" date="2023-03" db="EMBL/GenBank/DDBJ databases">
        <title>High-quality genome of Scylla paramamosain provides insights in environmental adaptation.</title>
        <authorList>
            <person name="Zhang L."/>
        </authorList>
    </citation>
    <scope>NUCLEOTIDE SEQUENCE [LARGE SCALE GENOMIC DNA]</scope>
    <source>
        <strain evidence="7">LZ_2023a</strain>
        <tissue evidence="7">Muscle</tissue>
    </source>
</reference>